<evidence type="ECO:0000256" key="9">
    <source>
        <dbReference type="ARBA" id="ARBA00023285"/>
    </source>
</evidence>
<organism evidence="12 13">
    <name type="scientific">Terrabacter ginsenosidimutans</name>
    <dbReference type="NCBI Taxonomy" id="490575"/>
    <lineage>
        <taxon>Bacteria</taxon>
        <taxon>Bacillati</taxon>
        <taxon>Actinomycetota</taxon>
        <taxon>Actinomycetes</taxon>
        <taxon>Micrococcales</taxon>
        <taxon>Intrasporangiaceae</taxon>
        <taxon>Terrabacter</taxon>
    </lineage>
</organism>
<sequence length="417" mass="44455">MPPETAAPEIAGTADAETSTTPTGQPGRPETDQPVSLEWTTRLLRIDTTSRDSNLPLIDVVAAELRAHGVEPVLVENEDGTKANLLATFPAQDGTTSGGIVLSGHTDVVPVDGQVWSTDPFVPAIRDGRLYGRGTCDMKAFIGSVVTKVPQLVSTPLRAPVHVALSYDEEVGCVGAISLVDEIVRRGLRPRACIVGEPTSMRVIRGHKSLTMIRVTFHGVAAHSSRTPFGVNAIEYAAQLVRFVRAVADEFRADGPFDEHYDVPFTTATVNQIAGGIAVNTVPAECSLNLEFRAVAAVDVAATVERFRAEARRIEESMRQENPDARVEVSIGAEAPGLETAQDDEVIELVTVLGGVASQEKVAYGTEAGLFQRAGIPTVVCGPGDIAQAHAPDEFVELDQIARCDALLDSLLEHLRA</sequence>
<dbReference type="RefSeq" id="WP_344948153.1">
    <property type="nucleotide sequence ID" value="NZ_BAABDC010000004.1"/>
</dbReference>
<evidence type="ECO:0000256" key="10">
    <source>
        <dbReference type="SAM" id="MobiDB-lite"/>
    </source>
</evidence>
<keyword evidence="13" id="KW-1185">Reference proteome</keyword>
<dbReference type="SUPFAM" id="SSF53187">
    <property type="entry name" value="Zn-dependent exopeptidases"/>
    <property type="match status" value="1"/>
</dbReference>
<evidence type="ECO:0000313" key="13">
    <source>
        <dbReference type="Proteomes" id="UP001501468"/>
    </source>
</evidence>
<evidence type="ECO:0000256" key="4">
    <source>
        <dbReference type="ARBA" id="ARBA00022571"/>
    </source>
</evidence>
<dbReference type="InterPro" id="IPR011650">
    <property type="entry name" value="Peptidase_M20_dimer"/>
</dbReference>
<reference evidence="13" key="1">
    <citation type="journal article" date="2019" name="Int. J. Syst. Evol. Microbiol.">
        <title>The Global Catalogue of Microorganisms (GCM) 10K type strain sequencing project: providing services to taxonomists for standard genome sequencing and annotation.</title>
        <authorList>
            <consortium name="The Broad Institute Genomics Platform"/>
            <consortium name="The Broad Institute Genome Sequencing Center for Infectious Disease"/>
            <person name="Wu L."/>
            <person name="Ma J."/>
        </authorList>
    </citation>
    <scope>NUCLEOTIDE SEQUENCE [LARGE SCALE GENOMIC DNA]</scope>
    <source>
        <strain evidence="13">JCM 17125</strain>
    </source>
</reference>
<dbReference type="SUPFAM" id="SSF55031">
    <property type="entry name" value="Bacterial exopeptidase dimerisation domain"/>
    <property type="match status" value="1"/>
</dbReference>
<feature type="region of interest" description="Disordered" evidence="10">
    <location>
        <begin position="1"/>
        <end position="37"/>
    </location>
</feature>
<dbReference type="InterPro" id="IPR036264">
    <property type="entry name" value="Bact_exopeptidase_dim_dom"/>
</dbReference>
<evidence type="ECO:0000259" key="11">
    <source>
        <dbReference type="Pfam" id="PF07687"/>
    </source>
</evidence>
<keyword evidence="5" id="KW-0028">Amino-acid biosynthesis</keyword>
<gene>
    <name evidence="12" type="primary">argE</name>
    <name evidence="12" type="ORF">GCM10022399_30170</name>
</gene>
<evidence type="ECO:0000256" key="7">
    <source>
        <dbReference type="ARBA" id="ARBA00022801"/>
    </source>
</evidence>
<comment type="cofactor">
    <cofactor evidence="1">
        <name>Zn(2+)</name>
        <dbReference type="ChEBI" id="CHEBI:29105"/>
    </cofactor>
</comment>
<dbReference type="Gene3D" id="3.40.630.10">
    <property type="entry name" value="Zn peptidases"/>
    <property type="match status" value="1"/>
</dbReference>
<keyword evidence="3" id="KW-0963">Cytoplasm</keyword>
<keyword evidence="6" id="KW-0479">Metal-binding</keyword>
<dbReference type="PROSITE" id="PS00759">
    <property type="entry name" value="ARGE_DAPE_CPG2_2"/>
    <property type="match status" value="1"/>
</dbReference>
<evidence type="ECO:0000256" key="5">
    <source>
        <dbReference type="ARBA" id="ARBA00022605"/>
    </source>
</evidence>
<keyword evidence="4" id="KW-0055">Arginine biosynthesis</keyword>
<dbReference type="PANTHER" id="PTHR43808">
    <property type="entry name" value="ACETYLORNITHINE DEACETYLASE"/>
    <property type="match status" value="1"/>
</dbReference>
<dbReference type="EMBL" id="BAABDC010000004">
    <property type="protein sequence ID" value="GAA3711358.1"/>
    <property type="molecule type" value="Genomic_DNA"/>
</dbReference>
<name>A0ABP7E2H0_9MICO</name>
<dbReference type="Pfam" id="PF07687">
    <property type="entry name" value="M20_dimer"/>
    <property type="match status" value="1"/>
</dbReference>
<dbReference type="Proteomes" id="UP001501468">
    <property type="component" value="Unassembled WGS sequence"/>
</dbReference>
<evidence type="ECO:0000313" key="12">
    <source>
        <dbReference type="EMBL" id="GAA3711358.1"/>
    </source>
</evidence>
<proteinExistence type="inferred from homology"/>
<dbReference type="PANTHER" id="PTHR43808:SF31">
    <property type="entry name" value="N-ACETYL-L-CITRULLINE DEACETYLASE"/>
    <property type="match status" value="1"/>
</dbReference>
<evidence type="ECO:0000256" key="1">
    <source>
        <dbReference type="ARBA" id="ARBA00001947"/>
    </source>
</evidence>
<keyword evidence="9" id="KW-0170">Cobalt</keyword>
<evidence type="ECO:0000256" key="3">
    <source>
        <dbReference type="ARBA" id="ARBA00022490"/>
    </source>
</evidence>
<dbReference type="InterPro" id="IPR010169">
    <property type="entry name" value="AcOrn-deacetyl"/>
</dbReference>
<dbReference type="CDD" id="cd03894">
    <property type="entry name" value="M20_ArgE"/>
    <property type="match status" value="1"/>
</dbReference>
<keyword evidence="7" id="KW-0378">Hydrolase</keyword>
<feature type="domain" description="Peptidase M20 dimerisation" evidence="11">
    <location>
        <begin position="206"/>
        <end position="314"/>
    </location>
</feature>
<protein>
    <submittedName>
        <fullName evidence="12">Acetylornithine deacetylase</fullName>
    </submittedName>
</protein>
<comment type="similarity">
    <text evidence="2">Belongs to the peptidase M20A family. ArgE subfamily.</text>
</comment>
<dbReference type="InterPro" id="IPR050072">
    <property type="entry name" value="Peptidase_M20A"/>
</dbReference>
<dbReference type="InterPro" id="IPR001261">
    <property type="entry name" value="ArgE/DapE_CS"/>
</dbReference>
<dbReference type="NCBIfam" id="TIGR01892">
    <property type="entry name" value="AcOrn-deacetyl"/>
    <property type="match status" value="1"/>
</dbReference>
<keyword evidence="8" id="KW-0862">Zinc</keyword>
<dbReference type="Pfam" id="PF01546">
    <property type="entry name" value="Peptidase_M20"/>
    <property type="match status" value="1"/>
</dbReference>
<evidence type="ECO:0000256" key="2">
    <source>
        <dbReference type="ARBA" id="ARBA00005691"/>
    </source>
</evidence>
<dbReference type="InterPro" id="IPR002933">
    <property type="entry name" value="Peptidase_M20"/>
</dbReference>
<comment type="caution">
    <text evidence="12">The sequence shown here is derived from an EMBL/GenBank/DDBJ whole genome shotgun (WGS) entry which is preliminary data.</text>
</comment>
<evidence type="ECO:0000256" key="6">
    <source>
        <dbReference type="ARBA" id="ARBA00022723"/>
    </source>
</evidence>
<dbReference type="Gene3D" id="3.30.70.360">
    <property type="match status" value="1"/>
</dbReference>
<evidence type="ECO:0000256" key="8">
    <source>
        <dbReference type="ARBA" id="ARBA00022833"/>
    </source>
</evidence>
<accession>A0ABP7E2H0</accession>
<dbReference type="NCBIfam" id="NF005710">
    <property type="entry name" value="PRK07522.1"/>
    <property type="match status" value="1"/>
</dbReference>